<dbReference type="OrthoDB" id="31183at2759"/>
<organism evidence="1 2">
    <name type="scientific">Ostreococcus lucimarinus (strain CCE9901)</name>
    <dbReference type="NCBI Taxonomy" id="436017"/>
    <lineage>
        <taxon>Eukaryota</taxon>
        <taxon>Viridiplantae</taxon>
        <taxon>Chlorophyta</taxon>
        <taxon>Mamiellophyceae</taxon>
        <taxon>Mamiellales</taxon>
        <taxon>Bathycoccaceae</taxon>
        <taxon>Ostreococcus</taxon>
    </lineage>
</organism>
<dbReference type="GO" id="GO:0045943">
    <property type="term" value="P:positive regulation of transcription by RNA polymerase I"/>
    <property type="evidence" value="ECO:0007669"/>
    <property type="project" value="TreeGrafter"/>
</dbReference>
<dbReference type="AlphaFoldDB" id="A4S122"/>
<accession>A4S122</accession>
<dbReference type="KEGG" id="olu:OSTLU_87935"/>
<sequence>MAPSTALADALRGLQERAGAHERRIGKNAKASLLYDVKDAADVDRETAHAIGARGFEELCRRDGRFELHAKTLFARSVAEGKHRELETAEELAATSARVEGYLRLLSGYFNERCASETLEYLIRRFKIHVYDVDALIACGLPWHGTAAFVKATQTCQLENSRHFKWLGGVKETGAAPPRDALAVRCSKDKAFFTFCAQSATEMATAKVRDFEAPATTFLFVFHGDWIV</sequence>
<dbReference type="Proteomes" id="UP000001568">
    <property type="component" value="Chromosome 8"/>
</dbReference>
<gene>
    <name evidence="1" type="ORF">OSTLU_87935</name>
</gene>
<dbReference type="HOGENOM" id="CLU_1216489_0_0_1"/>
<dbReference type="GO" id="GO:0000462">
    <property type="term" value="P:maturation of SSU-rRNA from tricistronic rRNA transcript (SSU-rRNA, 5.8S rRNA, LSU-rRNA)"/>
    <property type="evidence" value="ECO:0007669"/>
    <property type="project" value="TreeGrafter"/>
</dbReference>
<dbReference type="eggNOG" id="KOG1837">
    <property type="taxonomic scope" value="Eukaryota"/>
</dbReference>
<name>A4S122_OSTLU</name>
<evidence type="ECO:0000313" key="2">
    <source>
        <dbReference type="Proteomes" id="UP000001568"/>
    </source>
</evidence>
<dbReference type="GO" id="GO:0030686">
    <property type="term" value="C:90S preribosome"/>
    <property type="evidence" value="ECO:0007669"/>
    <property type="project" value="TreeGrafter"/>
</dbReference>
<dbReference type="InterPro" id="IPR040191">
    <property type="entry name" value="UTP10"/>
</dbReference>
<dbReference type="PANTHER" id="PTHR13457">
    <property type="entry name" value="BAP28"/>
    <property type="match status" value="1"/>
</dbReference>
<dbReference type="OMA" id="NVEREHM"/>
<protein>
    <submittedName>
        <fullName evidence="1">Uncharacterized protein</fullName>
    </submittedName>
</protein>
<evidence type="ECO:0000313" key="1">
    <source>
        <dbReference type="EMBL" id="ABO97580.1"/>
    </source>
</evidence>
<dbReference type="STRING" id="436017.A4S122"/>
<dbReference type="GO" id="GO:0034455">
    <property type="term" value="C:t-UTP complex"/>
    <property type="evidence" value="ECO:0007669"/>
    <property type="project" value="TreeGrafter"/>
</dbReference>
<dbReference type="GO" id="GO:0030515">
    <property type="term" value="F:snoRNA binding"/>
    <property type="evidence" value="ECO:0007669"/>
    <property type="project" value="TreeGrafter"/>
</dbReference>
<proteinExistence type="predicted"/>
<dbReference type="GO" id="GO:0032040">
    <property type="term" value="C:small-subunit processome"/>
    <property type="evidence" value="ECO:0007669"/>
    <property type="project" value="TreeGrafter"/>
</dbReference>
<dbReference type="EMBL" id="CP000588">
    <property type="protein sequence ID" value="ABO97580.1"/>
    <property type="molecule type" value="Genomic_DNA"/>
</dbReference>
<dbReference type="RefSeq" id="XP_001419287.1">
    <property type="nucleotide sequence ID" value="XM_001419250.1"/>
</dbReference>
<keyword evidence="2" id="KW-1185">Reference proteome</keyword>
<dbReference type="Gramene" id="ABO97580">
    <property type="protein sequence ID" value="ABO97580"/>
    <property type="gene ID" value="OSTLU_87935"/>
</dbReference>
<dbReference type="PANTHER" id="PTHR13457:SF1">
    <property type="entry name" value="HEAT REPEAT-CONTAINING PROTEIN 1"/>
    <property type="match status" value="1"/>
</dbReference>
<reference evidence="1 2" key="1">
    <citation type="journal article" date="2007" name="Proc. Natl. Acad. Sci. U.S.A.">
        <title>The tiny eukaryote Ostreococcus provides genomic insights into the paradox of plankton speciation.</title>
        <authorList>
            <person name="Palenik B."/>
            <person name="Grimwood J."/>
            <person name="Aerts A."/>
            <person name="Rouze P."/>
            <person name="Salamov A."/>
            <person name="Putnam N."/>
            <person name="Dupont C."/>
            <person name="Jorgensen R."/>
            <person name="Derelle E."/>
            <person name="Rombauts S."/>
            <person name="Zhou K."/>
            <person name="Otillar R."/>
            <person name="Merchant S.S."/>
            <person name="Podell S."/>
            <person name="Gaasterland T."/>
            <person name="Napoli C."/>
            <person name="Gendler K."/>
            <person name="Manuell A."/>
            <person name="Tai V."/>
            <person name="Vallon O."/>
            <person name="Piganeau G."/>
            <person name="Jancek S."/>
            <person name="Heijde M."/>
            <person name="Jabbari K."/>
            <person name="Bowler C."/>
            <person name="Lohr M."/>
            <person name="Robbens S."/>
            <person name="Werner G."/>
            <person name="Dubchak I."/>
            <person name="Pazour G.J."/>
            <person name="Ren Q."/>
            <person name="Paulsen I."/>
            <person name="Delwiche C."/>
            <person name="Schmutz J."/>
            <person name="Rokhsar D."/>
            <person name="Van de Peer Y."/>
            <person name="Moreau H."/>
            <person name="Grigoriev I.V."/>
        </authorList>
    </citation>
    <scope>NUCLEOTIDE SEQUENCE [LARGE SCALE GENOMIC DNA]</scope>
    <source>
        <strain evidence="1 2">CCE9901</strain>
    </source>
</reference>
<dbReference type="GeneID" id="5003341"/>